<dbReference type="STRING" id="1054147.F4PPC3"/>
<dbReference type="PANTHER" id="PTHR46586:SF3">
    <property type="entry name" value="ANKYRIN REPEAT-CONTAINING PROTEIN"/>
    <property type="match status" value="1"/>
</dbReference>
<gene>
    <name evidence="2" type="ORF">DFA_04354</name>
</gene>
<dbReference type="InterPro" id="IPR052050">
    <property type="entry name" value="SecEffector_AnkRepeat"/>
</dbReference>
<dbReference type="SMART" id="SM00248">
    <property type="entry name" value="ANK"/>
    <property type="match status" value="5"/>
</dbReference>
<dbReference type="Pfam" id="PF12796">
    <property type="entry name" value="Ank_2"/>
    <property type="match status" value="2"/>
</dbReference>
<keyword evidence="1" id="KW-0812">Transmembrane</keyword>
<evidence type="ECO:0000313" key="3">
    <source>
        <dbReference type="Proteomes" id="UP000007797"/>
    </source>
</evidence>
<dbReference type="GeneID" id="14874782"/>
<keyword evidence="3" id="KW-1185">Reference proteome</keyword>
<dbReference type="Proteomes" id="UP000007797">
    <property type="component" value="Unassembled WGS sequence"/>
</dbReference>
<keyword evidence="1" id="KW-1133">Transmembrane helix</keyword>
<dbReference type="InterPro" id="IPR002110">
    <property type="entry name" value="Ankyrin_rpt"/>
</dbReference>
<dbReference type="Gene3D" id="1.25.40.20">
    <property type="entry name" value="Ankyrin repeat-containing domain"/>
    <property type="match status" value="2"/>
</dbReference>
<dbReference type="SUPFAM" id="SSF48403">
    <property type="entry name" value="Ankyrin repeat"/>
    <property type="match status" value="1"/>
</dbReference>
<sequence length="1168" mass="132466">MTSSITTTTFQSVFRVKYISGLNHLILSKQLYKGFGDDGVEINKLLNNHLKKRKVKYINHLIFNHINDISKQLYKGFGDDGVEDGKQRSLKGRDIIKLPRLEMISHFAMPWNFLCHYLPKDYGLLLYERMQRVIIEYCHHPNATLDTLEHLLEWSQVDIDWDHLNIYPNDKTCQILEYLVEICSKENGENRSFLNIAMRTACEKNYLSTVKLIDSFKDVQLDESAMNIASMYGSVDIVKYLHENRTEGCTSYAMDDAAGGGHLNVVKFLHFHRTEGCSEFAMDGAAQNGHLEIFLHQHRTEGCTIDTIEFVSQNGHIDVLKFLQENRSETETTTNAMDYAAKNGHIEIVSYLQEHRTEGASTDAIDEAARNGHIEVVKYLYEHRGEDVSPGVIDDAAKNGHIEVVKYLSEYSSEGATTNAMDMAAKNGHIGVVQYLHQHRSEGATTYAMDGAAEKGHIDVVRYLHEHRSEGATTYAMNEAAENGHTNVVEFLHFNRTEGASTNAMDGAAQNGHIDVVKFLQEHRSEGATTYAMDYAAENGHFEVVKYLHFNRSEGATTDAMDLAARLNHIDIVKFLHFNQSEGCDRAIEFACGYGHLDIYQITKTEKAVDKAKAFSDEFYKKMTKSSMNFVNYVENLITDKTTSTREILGFVNVEDYYIRKDAETNFITLVLYYLDEEVRTILDWTKPTPHPRLLEISSSDKVRTWYKKYALLYAHYRVSEDAKAKLNIPLIEKAINKMASSRIHSKQLAAIFKFSYIERNPRMVLYLPNATKWLGEVKPFYLHTDRLKEWEHDFKEKYQKNRAGVDSSDYGLDNIKNTLDLLDPTGKSSTEVAHYYKSSQYGYIATMASYENITRSGRDIHGISVELQTNNIMNQIQELEKKSVLTAAEKDYFKIYKDLVLAAGDFAGLKSLLGITIRRANERIAPYVDIKDSYRFDRFRSPEFLEGQMRSVYPEQLAKVPKGINFFMSLWRGSQSIAILNNVINYDHKKGLLNNAQVVGDSVSMVLDFFTSFEKVDRAFTTPFAFLGKSIAKGLAKFKYERVVNVLTKGMKFLAASSFNTFVSTRLCPALLVLSSALNVIDIVKDYEEGDWGSLVMDVASLGLNIASIILLVIGSSLAGPLCLLFAGLTLLFGVVKEIIKKPELTPAEKFMQSKHVLKEYILVPAA</sequence>
<organism evidence="2 3">
    <name type="scientific">Cavenderia fasciculata</name>
    <name type="common">Slime mold</name>
    <name type="synonym">Dictyostelium fasciculatum</name>
    <dbReference type="NCBI Taxonomy" id="261658"/>
    <lineage>
        <taxon>Eukaryota</taxon>
        <taxon>Amoebozoa</taxon>
        <taxon>Evosea</taxon>
        <taxon>Eumycetozoa</taxon>
        <taxon>Dictyostelia</taxon>
        <taxon>Acytosteliales</taxon>
        <taxon>Cavenderiaceae</taxon>
        <taxon>Cavenderia</taxon>
    </lineage>
</organism>
<proteinExistence type="predicted"/>
<evidence type="ECO:0008006" key="4">
    <source>
        <dbReference type="Google" id="ProtNLM"/>
    </source>
</evidence>
<keyword evidence="1" id="KW-0472">Membrane</keyword>
<accession>F4PPC3</accession>
<evidence type="ECO:0000256" key="1">
    <source>
        <dbReference type="SAM" id="Phobius"/>
    </source>
</evidence>
<dbReference type="AlphaFoldDB" id="F4PPC3"/>
<feature type="transmembrane region" description="Helical" evidence="1">
    <location>
        <begin position="1110"/>
        <end position="1137"/>
    </location>
</feature>
<evidence type="ECO:0000313" key="2">
    <source>
        <dbReference type="EMBL" id="EGG22236.1"/>
    </source>
</evidence>
<dbReference type="RefSeq" id="XP_004360087.1">
    <property type="nucleotide sequence ID" value="XM_004360030.1"/>
</dbReference>
<dbReference type="PANTHER" id="PTHR46586">
    <property type="entry name" value="ANKYRIN REPEAT-CONTAINING PROTEIN"/>
    <property type="match status" value="1"/>
</dbReference>
<dbReference type="EMBL" id="GL883009">
    <property type="protein sequence ID" value="EGG22236.1"/>
    <property type="molecule type" value="Genomic_DNA"/>
</dbReference>
<dbReference type="SUPFAM" id="SSF140860">
    <property type="entry name" value="Pseudo ankyrin repeat-like"/>
    <property type="match status" value="2"/>
</dbReference>
<dbReference type="Pfam" id="PF13637">
    <property type="entry name" value="Ank_4"/>
    <property type="match status" value="1"/>
</dbReference>
<protein>
    <recommendedName>
        <fullName evidence="4">Ankyrin repeat-containing protein</fullName>
    </recommendedName>
</protein>
<dbReference type="KEGG" id="dfa:DFA_04354"/>
<dbReference type="InterPro" id="IPR036770">
    <property type="entry name" value="Ankyrin_rpt-contain_sf"/>
</dbReference>
<reference evidence="3" key="1">
    <citation type="journal article" date="2011" name="Genome Res.">
        <title>Phylogeny-wide analysis of social amoeba genomes highlights ancient origins for complex intercellular communication.</title>
        <authorList>
            <person name="Heidel A.J."/>
            <person name="Lawal H.M."/>
            <person name="Felder M."/>
            <person name="Schilde C."/>
            <person name="Helps N.R."/>
            <person name="Tunggal B."/>
            <person name="Rivero F."/>
            <person name="John U."/>
            <person name="Schleicher M."/>
            <person name="Eichinger L."/>
            <person name="Platzer M."/>
            <person name="Noegel A.A."/>
            <person name="Schaap P."/>
            <person name="Gloeckner G."/>
        </authorList>
    </citation>
    <scope>NUCLEOTIDE SEQUENCE [LARGE SCALE GENOMIC DNA]</scope>
    <source>
        <strain evidence="3">SH3</strain>
    </source>
</reference>
<dbReference type="OrthoDB" id="2152548at2759"/>
<name>F4PPC3_CACFS</name>